<evidence type="ECO:0000313" key="1">
    <source>
        <dbReference type="EMBL" id="JAH51844.1"/>
    </source>
</evidence>
<protein>
    <submittedName>
        <fullName evidence="1">Uncharacterized protein</fullName>
    </submittedName>
</protein>
<name>A0A0E9TDU3_ANGAN</name>
<proteinExistence type="predicted"/>
<dbReference type="EMBL" id="GBXM01056733">
    <property type="protein sequence ID" value="JAH51844.1"/>
    <property type="molecule type" value="Transcribed_RNA"/>
</dbReference>
<reference evidence="1" key="2">
    <citation type="journal article" date="2015" name="Fish Shellfish Immunol.">
        <title>Early steps in the European eel (Anguilla anguilla)-Vibrio vulnificus interaction in the gills: Role of the RtxA13 toxin.</title>
        <authorList>
            <person name="Callol A."/>
            <person name="Pajuelo D."/>
            <person name="Ebbesson L."/>
            <person name="Teles M."/>
            <person name="MacKenzie S."/>
            <person name="Amaro C."/>
        </authorList>
    </citation>
    <scope>NUCLEOTIDE SEQUENCE</scope>
</reference>
<dbReference type="AlphaFoldDB" id="A0A0E9TDU3"/>
<accession>A0A0E9TDU3</accession>
<organism evidence="1">
    <name type="scientific">Anguilla anguilla</name>
    <name type="common">European freshwater eel</name>
    <name type="synonym">Muraena anguilla</name>
    <dbReference type="NCBI Taxonomy" id="7936"/>
    <lineage>
        <taxon>Eukaryota</taxon>
        <taxon>Metazoa</taxon>
        <taxon>Chordata</taxon>
        <taxon>Craniata</taxon>
        <taxon>Vertebrata</taxon>
        <taxon>Euteleostomi</taxon>
        <taxon>Actinopterygii</taxon>
        <taxon>Neopterygii</taxon>
        <taxon>Teleostei</taxon>
        <taxon>Anguilliformes</taxon>
        <taxon>Anguillidae</taxon>
        <taxon>Anguilla</taxon>
    </lineage>
</organism>
<sequence length="35" mass="4145">MHGEPQMVSGHFLLYGSTLYYSSTLLWRDLKQHFT</sequence>
<reference evidence="1" key="1">
    <citation type="submission" date="2014-11" db="EMBL/GenBank/DDBJ databases">
        <authorList>
            <person name="Amaro Gonzalez C."/>
        </authorList>
    </citation>
    <scope>NUCLEOTIDE SEQUENCE</scope>
</reference>